<name>A0AC35TGW9_9BILA</name>
<protein>
    <submittedName>
        <fullName evidence="2">Coiled-coil domain-containing protein 58</fullName>
    </submittedName>
</protein>
<evidence type="ECO:0000313" key="2">
    <source>
        <dbReference type="WBParaSite" id="RSKR_0000041000.1"/>
    </source>
</evidence>
<dbReference type="WBParaSite" id="RSKR_0000041000.1">
    <property type="protein sequence ID" value="RSKR_0000041000.1"/>
    <property type="gene ID" value="RSKR_0000041000"/>
</dbReference>
<sequence>MRKVDDRLAFRLNCDLPTQSFAKTASAKICDEIMKEYDIFQKTKFALIEKCITENSEHLEKLTLQDAPLHEKKAAVNRLRLIKREKAVEEVVDAQSKKLLSERCQRELYR</sequence>
<reference evidence="2" key="1">
    <citation type="submission" date="2016-11" db="UniProtKB">
        <authorList>
            <consortium name="WormBaseParasite"/>
        </authorList>
    </citation>
    <scope>IDENTIFICATION</scope>
    <source>
        <strain evidence="2">KR3021</strain>
    </source>
</reference>
<organism evidence="1 2">
    <name type="scientific">Rhabditophanes sp. KR3021</name>
    <dbReference type="NCBI Taxonomy" id="114890"/>
    <lineage>
        <taxon>Eukaryota</taxon>
        <taxon>Metazoa</taxon>
        <taxon>Ecdysozoa</taxon>
        <taxon>Nematoda</taxon>
        <taxon>Chromadorea</taxon>
        <taxon>Rhabditida</taxon>
        <taxon>Tylenchina</taxon>
        <taxon>Panagrolaimomorpha</taxon>
        <taxon>Strongyloidoidea</taxon>
        <taxon>Alloionematidae</taxon>
        <taxon>Rhabditophanes</taxon>
    </lineage>
</organism>
<evidence type="ECO:0000313" key="1">
    <source>
        <dbReference type="Proteomes" id="UP000095286"/>
    </source>
</evidence>
<dbReference type="Proteomes" id="UP000095286">
    <property type="component" value="Unplaced"/>
</dbReference>
<proteinExistence type="predicted"/>
<accession>A0AC35TGW9</accession>